<comment type="caution">
    <text evidence="1">The sequence shown here is derived from an EMBL/GenBank/DDBJ whole genome shotgun (WGS) entry which is preliminary data.</text>
</comment>
<accession>A0A9W8Z5Z9</accession>
<proteinExistence type="predicted"/>
<sequence length="130" mass="14456">MEAVANMTDDRDCSIKVPPELSKCDVATIRLVNKRWSASAVAVLWSHLKTNLIESEDRKLNALIDSVAADGVLQNMKGLEVICPNHETMVTQDCAKIKSNLLNLLAALPRDSLLYFSSDIFKLDRNVWGL</sequence>
<name>A0A9W8Z5Z9_9PLEO</name>
<gene>
    <name evidence="1" type="ORF">N0V91_010278</name>
</gene>
<organism evidence="1 2">
    <name type="scientific">Didymella pomorum</name>
    <dbReference type="NCBI Taxonomy" id="749634"/>
    <lineage>
        <taxon>Eukaryota</taxon>
        <taxon>Fungi</taxon>
        <taxon>Dikarya</taxon>
        <taxon>Ascomycota</taxon>
        <taxon>Pezizomycotina</taxon>
        <taxon>Dothideomycetes</taxon>
        <taxon>Pleosporomycetidae</taxon>
        <taxon>Pleosporales</taxon>
        <taxon>Pleosporineae</taxon>
        <taxon>Didymellaceae</taxon>
        <taxon>Didymella</taxon>
    </lineage>
</organism>
<dbReference type="OrthoDB" id="3682270at2759"/>
<reference evidence="1" key="1">
    <citation type="submission" date="2022-10" db="EMBL/GenBank/DDBJ databases">
        <title>Tapping the CABI collections for fungal endophytes: first genome assemblies for Collariella, Neodidymelliopsis, Ascochyta clinopodiicola, Didymella pomorum, Didymosphaeria variabile, Neocosmospora piperis and Neocucurbitaria cava.</title>
        <authorList>
            <person name="Hill R."/>
        </authorList>
    </citation>
    <scope>NUCLEOTIDE SEQUENCE</scope>
    <source>
        <strain evidence="1">IMI 355091</strain>
    </source>
</reference>
<evidence type="ECO:0000313" key="2">
    <source>
        <dbReference type="Proteomes" id="UP001140510"/>
    </source>
</evidence>
<protein>
    <submittedName>
        <fullName evidence="1">Uncharacterized protein</fullName>
    </submittedName>
</protein>
<dbReference type="Proteomes" id="UP001140510">
    <property type="component" value="Unassembled WGS sequence"/>
</dbReference>
<evidence type="ECO:0000313" key="1">
    <source>
        <dbReference type="EMBL" id="KAJ4398367.1"/>
    </source>
</evidence>
<dbReference type="EMBL" id="JAPEVA010000132">
    <property type="protein sequence ID" value="KAJ4398367.1"/>
    <property type="molecule type" value="Genomic_DNA"/>
</dbReference>
<keyword evidence="2" id="KW-1185">Reference proteome</keyword>
<dbReference type="AlphaFoldDB" id="A0A9W8Z5Z9"/>